<keyword evidence="2" id="KW-1185">Reference proteome</keyword>
<dbReference type="EMBL" id="JYDW01000083">
    <property type="protein sequence ID" value="KRZ56986.1"/>
    <property type="molecule type" value="Genomic_DNA"/>
</dbReference>
<reference evidence="1 2" key="1">
    <citation type="submission" date="2015-05" db="EMBL/GenBank/DDBJ databases">
        <title>Evolution of Trichinella species and genotypes.</title>
        <authorList>
            <person name="Korhonen P.K."/>
            <person name="Edoardo P."/>
            <person name="Giuseppe L.R."/>
            <person name="Gasser R.B."/>
        </authorList>
    </citation>
    <scope>NUCLEOTIDE SEQUENCE [LARGE SCALE GENOMIC DNA]</scope>
    <source>
        <strain evidence="1">ISS10</strain>
    </source>
</reference>
<proteinExistence type="predicted"/>
<gene>
    <name evidence="1" type="ORF">T02_10186</name>
</gene>
<accession>A0A0V1LBZ4</accession>
<dbReference type="AlphaFoldDB" id="A0A0V1LBZ4"/>
<sequence length="78" mass="9217">MRLFNFHDNINNRSMPMSTLHVRSSSFQIEERTILDRRVIYFSILPTAELNKQHLATIHAGQTKFNRDSTDTIFHNQN</sequence>
<evidence type="ECO:0000313" key="2">
    <source>
        <dbReference type="Proteomes" id="UP000054721"/>
    </source>
</evidence>
<dbReference type="Proteomes" id="UP000054721">
    <property type="component" value="Unassembled WGS sequence"/>
</dbReference>
<organism evidence="1 2">
    <name type="scientific">Trichinella nativa</name>
    <dbReference type="NCBI Taxonomy" id="6335"/>
    <lineage>
        <taxon>Eukaryota</taxon>
        <taxon>Metazoa</taxon>
        <taxon>Ecdysozoa</taxon>
        <taxon>Nematoda</taxon>
        <taxon>Enoplea</taxon>
        <taxon>Dorylaimia</taxon>
        <taxon>Trichinellida</taxon>
        <taxon>Trichinellidae</taxon>
        <taxon>Trichinella</taxon>
    </lineage>
</organism>
<name>A0A0V1LBZ4_9BILA</name>
<protein>
    <submittedName>
        <fullName evidence="1">Uncharacterized protein</fullName>
    </submittedName>
</protein>
<comment type="caution">
    <text evidence="1">The sequence shown here is derived from an EMBL/GenBank/DDBJ whole genome shotgun (WGS) entry which is preliminary data.</text>
</comment>
<evidence type="ECO:0000313" key="1">
    <source>
        <dbReference type="EMBL" id="KRZ56986.1"/>
    </source>
</evidence>